<proteinExistence type="predicted"/>
<organism evidence="2 3">
    <name type="scientific">Canavalia gladiata</name>
    <name type="common">Sword bean</name>
    <name type="synonym">Dolichos gladiatus</name>
    <dbReference type="NCBI Taxonomy" id="3824"/>
    <lineage>
        <taxon>Eukaryota</taxon>
        <taxon>Viridiplantae</taxon>
        <taxon>Streptophyta</taxon>
        <taxon>Embryophyta</taxon>
        <taxon>Tracheophyta</taxon>
        <taxon>Spermatophyta</taxon>
        <taxon>Magnoliopsida</taxon>
        <taxon>eudicotyledons</taxon>
        <taxon>Gunneridae</taxon>
        <taxon>Pentapetalae</taxon>
        <taxon>rosids</taxon>
        <taxon>fabids</taxon>
        <taxon>Fabales</taxon>
        <taxon>Fabaceae</taxon>
        <taxon>Papilionoideae</taxon>
        <taxon>50 kb inversion clade</taxon>
        <taxon>NPAAA clade</taxon>
        <taxon>indigoferoid/millettioid clade</taxon>
        <taxon>Phaseoleae</taxon>
        <taxon>Canavalia</taxon>
    </lineage>
</organism>
<accession>A0AAN9M5H2</accession>
<evidence type="ECO:0000313" key="2">
    <source>
        <dbReference type="EMBL" id="KAK7345808.1"/>
    </source>
</evidence>
<evidence type="ECO:0000313" key="3">
    <source>
        <dbReference type="Proteomes" id="UP001367508"/>
    </source>
</evidence>
<sequence>MFYSGATLLPLSLNSHCPSDFRFFHLTPTPPNFRTLNFSLSLSLSLSYSLSCDLWILCLCLQLQVLPAIASASQYLLISYAVILSGTAVADFVWYLLLLSWFGIVAFKRNCENFQYIGEFCCAVILNLRQASLFMSKW</sequence>
<dbReference type="AlphaFoldDB" id="A0AAN9M5H2"/>
<feature type="transmembrane region" description="Helical" evidence="1">
    <location>
        <begin position="75"/>
        <end position="104"/>
    </location>
</feature>
<gene>
    <name evidence="2" type="ORF">VNO77_16419</name>
</gene>
<comment type="caution">
    <text evidence="2">The sequence shown here is derived from an EMBL/GenBank/DDBJ whole genome shotgun (WGS) entry which is preliminary data.</text>
</comment>
<keyword evidence="1" id="KW-0812">Transmembrane</keyword>
<keyword evidence="1" id="KW-0472">Membrane</keyword>
<evidence type="ECO:0000256" key="1">
    <source>
        <dbReference type="SAM" id="Phobius"/>
    </source>
</evidence>
<keyword evidence="3" id="KW-1185">Reference proteome</keyword>
<reference evidence="2 3" key="1">
    <citation type="submission" date="2024-01" db="EMBL/GenBank/DDBJ databases">
        <title>The genomes of 5 underutilized Papilionoideae crops provide insights into root nodulation and disease resistanc.</title>
        <authorList>
            <person name="Jiang F."/>
        </authorList>
    </citation>
    <scope>NUCLEOTIDE SEQUENCE [LARGE SCALE GENOMIC DNA]</scope>
    <source>
        <strain evidence="2">LVBAO_FW01</strain>
        <tissue evidence="2">Leaves</tissue>
    </source>
</reference>
<keyword evidence="1" id="KW-1133">Transmembrane helix</keyword>
<feature type="transmembrane region" description="Helical" evidence="1">
    <location>
        <begin position="38"/>
        <end position="63"/>
    </location>
</feature>
<dbReference type="EMBL" id="JAYMYQ010000003">
    <property type="protein sequence ID" value="KAK7345808.1"/>
    <property type="molecule type" value="Genomic_DNA"/>
</dbReference>
<dbReference type="Proteomes" id="UP001367508">
    <property type="component" value="Unassembled WGS sequence"/>
</dbReference>
<name>A0AAN9M5H2_CANGL</name>
<protein>
    <submittedName>
        <fullName evidence="2">Uncharacterized protein</fullName>
    </submittedName>
</protein>